<evidence type="ECO:0000313" key="3">
    <source>
        <dbReference type="Proteomes" id="UP000029409"/>
    </source>
</evidence>
<sequence length="370" mass="43776">MGYLCKFIENYYEDVEIDILVHNYNNIDIHSSNYPDIHVLYDRFGIKLNKTKIRKIDLPPASSLIDHYKNKKRIEDLSKEYDLFINFMFLSKHVGKAKRNIYSCMFPPQKYNFNKFPKNVIGKVLDSQFKRSYDYFVTNSMFTNHWHQHYWNTGKKNKPVYPPVFLKDEMAKVIFSEKEKIILSVGRFFVGAHNKKQDQLVDFFINNYQKFEGWELHLIGALSNNANDIDYVNSIQEKIKEYPIHLHVNIPLSEVNHFYKKAKIFWHATGLDEESDMFPDKMEHFGITTVEAMSNGVVPIVINKGGQTEIVNHEKDGYLWNTREELLSYTLQLMKDPEQMLSLANNAIERAEYFSVENYYKHNEEIFNAL</sequence>
<dbReference type="InterPro" id="IPR038013">
    <property type="entry name" value="ALG11"/>
</dbReference>
<protein>
    <recommendedName>
        <fullName evidence="1">Glycosyl transferase family 1 domain-containing protein</fullName>
    </recommendedName>
</protein>
<gene>
    <name evidence="2" type="ORF">PDUR_24885</name>
</gene>
<dbReference type="eggNOG" id="COG0438">
    <property type="taxonomic scope" value="Bacteria"/>
</dbReference>
<dbReference type="CDD" id="cd03801">
    <property type="entry name" value="GT4_PimA-like"/>
    <property type="match status" value="1"/>
</dbReference>
<dbReference type="AlphaFoldDB" id="A0A089HVF7"/>
<organism evidence="2 3">
    <name type="scientific">Paenibacillus durus</name>
    <name type="common">Paenibacillus azotofixans</name>
    <dbReference type="NCBI Taxonomy" id="44251"/>
    <lineage>
        <taxon>Bacteria</taxon>
        <taxon>Bacillati</taxon>
        <taxon>Bacillota</taxon>
        <taxon>Bacilli</taxon>
        <taxon>Bacillales</taxon>
        <taxon>Paenibacillaceae</taxon>
        <taxon>Paenibacillus</taxon>
    </lineage>
</organism>
<dbReference type="InterPro" id="IPR001296">
    <property type="entry name" value="Glyco_trans_1"/>
</dbReference>
<dbReference type="Proteomes" id="UP000029409">
    <property type="component" value="Chromosome"/>
</dbReference>
<name>A0A089HVF7_PAEDU</name>
<dbReference type="STRING" id="44251.PDUR_24885"/>
<evidence type="ECO:0000313" key="2">
    <source>
        <dbReference type="EMBL" id="AIQ14750.1"/>
    </source>
</evidence>
<dbReference type="Pfam" id="PF00534">
    <property type="entry name" value="Glycos_transf_1"/>
    <property type="match status" value="1"/>
</dbReference>
<dbReference type="GO" id="GO:0004377">
    <property type="term" value="F:GDP-Man:Man(3)GlcNAc(2)-PP-Dol alpha-1,2-mannosyltransferase activity"/>
    <property type="evidence" value="ECO:0007669"/>
    <property type="project" value="InterPro"/>
</dbReference>
<feature type="domain" description="Glycosyl transferase family 1" evidence="1">
    <location>
        <begin position="170"/>
        <end position="349"/>
    </location>
</feature>
<dbReference type="GO" id="GO:0016020">
    <property type="term" value="C:membrane"/>
    <property type="evidence" value="ECO:0007669"/>
    <property type="project" value="TreeGrafter"/>
</dbReference>
<dbReference type="GO" id="GO:0006487">
    <property type="term" value="P:protein N-linked glycosylation"/>
    <property type="evidence" value="ECO:0007669"/>
    <property type="project" value="TreeGrafter"/>
</dbReference>
<dbReference type="PANTHER" id="PTHR45919">
    <property type="entry name" value="GDP-MAN:MAN(3)GLCNAC(2)-PP-DOL ALPHA-1,2-MANNOSYLTRANSFERASE"/>
    <property type="match status" value="1"/>
</dbReference>
<evidence type="ECO:0000259" key="1">
    <source>
        <dbReference type="Pfam" id="PF00534"/>
    </source>
</evidence>
<dbReference type="SUPFAM" id="SSF53756">
    <property type="entry name" value="UDP-Glycosyltransferase/glycogen phosphorylase"/>
    <property type="match status" value="1"/>
</dbReference>
<keyword evidence="3" id="KW-1185">Reference proteome</keyword>
<reference evidence="2 3" key="1">
    <citation type="submission" date="2014-08" db="EMBL/GenBank/DDBJ databases">
        <title>Comparative genomics of the Paenibacillus odorifer group.</title>
        <authorList>
            <person name="den Bakker H.C."/>
            <person name="Tsai Y.-C."/>
            <person name="Martin N."/>
            <person name="Korlach J."/>
            <person name="Wiedmann M."/>
        </authorList>
    </citation>
    <scope>NUCLEOTIDE SEQUENCE [LARGE SCALE GENOMIC DNA]</scope>
    <source>
        <strain evidence="2 3">DSM 1735</strain>
    </source>
</reference>
<dbReference type="Gene3D" id="3.40.50.2000">
    <property type="entry name" value="Glycogen Phosphorylase B"/>
    <property type="match status" value="1"/>
</dbReference>
<proteinExistence type="predicted"/>
<accession>A0A089HVF7</accession>
<dbReference type="EMBL" id="CP009288">
    <property type="protein sequence ID" value="AIQ14750.1"/>
    <property type="molecule type" value="Genomic_DNA"/>
</dbReference>
<dbReference type="KEGG" id="pdu:PDUR_24885"/>
<dbReference type="PANTHER" id="PTHR45919:SF1">
    <property type="entry name" value="GDP-MAN:MAN(3)GLCNAC(2)-PP-DOL ALPHA-1,2-MANNOSYLTRANSFERASE"/>
    <property type="match status" value="1"/>
</dbReference>